<dbReference type="Gene3D" id="3.40.50.11210">
    <property type="entry name" value="Rap/Ran-GAP"/>
    <property type="match status" value="1"/>
</dbReference>
<evidence type="ECO:0000256" key="3">
    <source>
        <dbReference type="SAM" id="Coils"/>
    </source>
</evidence>
<dbReference type="InterPro" id="IPR050989">
    <property type="entry name" value="Rap1_Ran_GAP"/>
</dbReference>
<feature type="compositionally biased region" description="Basic and acidic residues" evidence="4">
    <location>
        <begin position="17"/>
        <end position="27"/>
    </location>
</feature>
<comment type="function">
    <text evidence="2">GTPase activator for the nuclear Ras-related regulatory protein RAP-1A (KREV-1), converting it to the putatively inactive GDP-bound state.</text>
</comment>
<dbReference type="GO" id="GO:0051056">
    <property type="term" value="P:regulation of small GTPase mediated signal transduction"/>
    <property type="evidence" value="ECO:0007669"/>
    <property type="project" value="InterPro"/>
</dbReference>
<evidence type="ECO:0000259" key="5">
    <source>
        <dbReference type="PROSITE" id="PS50085"/>
    </source>
</evidence>
<evidence type="ECO:0000256" key="2">
    <source>
        <dbReference type="ARBA" id="ARBA00057316"/>
    </source>
</evidence>
<dbReference type="InterPro" id="IPR035974">
    <property type="entry name" value="Rap/Ran-GAP_sf"/>
</dbReference>
<evidence type="ECO:0000313" key="6">
    <source>
        <dbReference type="EMBL" id="MUP40571.1"/>
    </source>
</evidence>
<proteinExistence type="predicted"/>
<reference evidence="6" key="1">
    <citation type="submission" date="2018-11" db="EMBL/GenBank/DDBJ databases">
        <title>Venom-gland transcriptomics and venom proteomics of the Florida green centipede (Hemiscolopendra marginata) reveal sex-based variation in a centipede venom.</title>
        <authorList>
            <person name="Nystrom G.S."/>
            <person name="Ward M.J."/>
            <person name="Ellsworth S.A."/>
            <person name="Rokyta D.R."/>
        </authorList>
    </citation>
    <scope>NUCLEOTIDE SEQUENCE</scope>
    <source>
        <tissue evidence="6">Venom gland</tissue>
    </source>
</reference>
<feature type="compositionally biased region" description="Basic and acidic residues" evidence="4">
    <location>
        <begin position="539"/>
        <end position="552"/>
    </location>
</feature>
<dbReference type="PROSITE" id="PS50877">
    <property type="entry name" value="GOLOCO"/>
    <property type="match status" value="1"/>
</dbReference>
<evidence type="ECO:0000256" key="1">
    <source>
        <dbReference type="ARBA" id="ARBA00022468"/>
    </source>
</evidence>
<feature type="coiled-coil region" evidence="3">
    <location>
        <begin position="657"/>
        <end position="712"/>
    </location>
</feature>
<evidence type="ECO:0000256" key="4">
    <source>
        <dbReference type="SAM" id="MobiDB-lite"/>
    </source>
</evidence>
<accession>A0A646QE85</accession>
<feature type="domain" description="Rap-GAP" evidence="5">
    <location>
        <begin position="223"/>
        <end position="439"/>
    </location>
</feature>
<dbReference type="InterPro" id="IPR000331">
    <property type="entry name" value="Rap/Ran_GAP_dom"/>
</dbReference>
<dbReference type="SMART" id="SM00390">
    <property type="entry name" value="GoLoco"/>
    <property type="match status" value="1"/>
</dbReference>
<dbReference type="GO" id="GO:0005737">
    <property type="term" value="C:cytoplasm"/>
    <property type="evidence" value="ECO:0007669"/>
    <property type="project" value="TreeGrafter"/>
</dbReference>
<feature type="region of interest" description="Disordered" evidence="4">
    <location>
        <begin position="484"/>
        <end position="605"/>
    </location>
</feature>
<protein>
    <submittedName>
        <fullName evidence="6">Rap1 GTPase-activating protein 1</fullName>
    </submittedName>
</protein>
<dbReference type="EMBL" id="GHBY01000394">
    <property type="protein sequence ID" value="MUP40571.1"/>
    <property type="molecule type" value="Transcribed_RNA"/>
</dbReference>
<sequence length="730" mass="81574">MDGQLFCQSHLPPTPPHEAESSKEEKIKGPQDLFELLEKLQNSRLDDQRCVLPPYFSQTSHVEDLKDNKGYETIEEILKKPGPYPMIILPPKGGYWIDGMEHDCPFDSQGNPVIPQHNWKSKFETDDTAKCYRRFFLGREHFNFFAIDDNLGPLVLSAKNEIISSQDHCRLILRMKSGTVHELVPSSCLGDIPTPSGMAKLLNEDVTAEKFQTAIFPRSSDLVVAYDEHVLVNTLKFGVIYQRFGQTTEEEIFGNVTHSPAMEEFLEMLGDRLKLKDFKGYRGGLDTQHGHTGDESVYMKFKEREIMFHVSTLLPFTDGDPQQLQRKRHIGNDIVAIVFQESNTPFVPDMIASHFLHAFIVVQVLDPNSPNTRYKVSVTARDDVPFFGPTLPNPAVFKKGPEFRDFLLTKLINAENACYKAEQFSKLELRTRAALLTTLVEELRQKTQGFCGGAGGSLSPDINKAEATGSSRFLETVRKALTSRVRSQSMESNLSHAQPKRSLSSNNGSSTGSPMVEMTSTGNRGSSNKILNKRLSQSKIEKEILSKKDSGKTSDSTSTTSITHSSYRTCSSPSTPVSSPDTPPHRPPSDCLPQLAMSESDSSSVNSIELEHVTYAHNDDSDTGMESMSSAETPNKRVSLSCSFCMEEGGCSFSVDSDAYLKQLENLKQEVNKLKCDKLELLKNNVTCQRDIKKLKEREIRLQTDLANSNKEINRLRTLLKECGGEASTV</sequence>
<feature type="compositionally biased region" description="Low complexity" evidence="4">
    <location>
        <begin position="553"/>
        <end position="580"/>
    </location>
</feature>
<feature type="region of interest" description="Disordered" evidence="4">
    <location>
        <begin position="1"/>
        <end position="27"/>
    </location>
</feature>
<dbReference type="Pfam" id="PF02145">
    <property type="entry name" value="Rap_GAP"/>
    <property type="match status" value="1"/>
</dbReference>
<dbReference type="Gene3D" id="6.10.140.210">
    <property type="match status" value="1"/>
</dbReference>
<dbReference type="PANTHER" id="PTHR15711">
    <property type="entry name" value="RAP GTPASE-ACTIVATING PROTEIN"/>
    <property type="match status" value="1"/>
</dbReference>
<dbReference type="Pfam" id="PF02188">
    <property type="entry name" value="GoLoco"/>
    <property type="match status" value="1"/>
</dbReference>
<name>A0A646QE85_9MYRI</name>
<dbReference type="FunFam" id="3.40.50.11210:FF:000003">
    <property type="entry name" value="RAP1 GTPase activating protein 2"/>
    <property type="match status" value="1"/>
</dbReference>
<organism evidence="6">
    <name type="scientific">Hemiscolopendra marginata</name>
    <dbReference type="NCBI Taxonomy" id="943146"/>
    <lineage>
        <taxon>Eukaryota</taxon>
        <taxon>Metazoa</taxon>
        <taxon>Ecdysozoa</taxon>
        <taxon>Arthropoda</taxon>
        <taxon>Myriapoda</taxon>
        <taxon>Chilopoda</taxon>
        <taxon>Pleurostigmophora</taxon>
        <taxon>Scolopendromorpha</taxon>
        <taxon>Scolopendridae</taxon>
        <taxon>Hemiscolopendra</taxon>
    </lineage>
</organism>
<feature type="compositionally biased region" description="Polar residues" evidence="4">
    <location>
        <begin position="518"/>
        <end position="538"/>
    </location>
</feature>
<keyword evidence="3" id="KW-0175">Coiled coil</keyword>
<dbReference type="Pfam" id="PF21022">
    <property type="entry name" value="Rap-GAP_dimer"/>
    <property type="match status" value="1"/>
</dbReference>
<dbReference type="AlphaFoldDB" id="A0A646QE85"/>
<feature type="compositionally biased region" description="Polar residues" evidence="4">
    <location>
        <begin position="484"/>
        <end position="496"/>
    </location>
</feature>
<feature type="compositionally biased region" description="Low complexity" evidence="4">
    <location>
        <begin position="502"/>
        <end position="513"/>
    </location>
</feature>
<dbReference type="PROSITE" id="PS50085">
    <property type="entry name" value="RAPGAP"/>
    <property type="match status" value="1"/>
</dbReference>
<dbReference type="InterPro" id="IPR003109">
    <property type="entry name" value="GoLoco_motif"/>
</dbReference>
<keyword evidence="1" id="KW-0343">GTPase activation</keyword>
<dbReference type="GO" id="GO:0005096">
    <property type="term" value="F:GTPase activator activity"/>
    <property type="evidence" value="ECO:0007669"/>
    <property type="project" value="UniProtKB-KW"/>
</dbReference>
<dbReference type="PANTHER" id="PTHR15711:SF32">
    <property type="entry name" value="RAP GTPASE ACTIVATING PROTEIN 1, ISOFORM H"/>
    <property type="match status" value="1"/>
</dbReference>
<dbReference type="SUPFAM" id="SSF111347">
    <property type="entry name" value="Rap/Ran-GAP"/>
    <property type="match status" value="1"/>
</dbReference>